<dbReference type="GO" id="GO:0004803">
    <property type="term" value="F:transposase activity"/>
    <property type="evidence" value="ECO:0007669"/>
    <property type="project" value="InterPro"/>
</dbReference>
<dbReference type="GO" id="GO:0003677">
    <property type="term" value="F:DNA binding"/>
    <property type="evidence" value="ECO:0007669"/>
    <property type="project" value="InterPro"/>
</dbReference>
<reference evidence="3 4" key="1">
    <citation type="submission" date="2018-02" db="EMBL/GenBank/DDBJ databases">
        <title>Comparative genomes isolates from brazilian mangrove.</title>
        <authorList>
            <person name="Araujo J.E."/>
            <person name="Taketani R.G."/>
            <person name="Silva M.C.P."/>
            <person name="Loureco M.V."/>
            <person name="Andreote F.D."/>
        </authorList>
    </citation>
    <scope>NUCLEOTIDE SEQUENCE [LARGE SCALE GENOMIC DNA]</scope>
    <source>
        <strain evidence="3 4">HEX-2 MGV</strain>
    </source>
</reference>
<dbReference type="AlphaFoldDB" id="A0A2S8G365"/>
<dbReference type="InterPro" id="IPR002559">
    <property type="entry name" value="Transposase_11"/>
</dbReference>
<proteinExistence type="predicted"/>
<dbReference type="Pfam" id="PF01609">
    <property type="entry name" value="DDE_Tnp_1"/>
    <property type="match status" value="1"/>
</dbReference>
<dbReference type="GO" id="GO:0006313">
    <property type="term" value="P:DNA transposition"/>
    <property type="evidence" value="ECO:0007669"/>
    <property type="project" value="InterPro"/>
</dbReference>
<gene>
    <name evidence="3" type="ORF">C5Y96_03120</name>
</gene>
<organism evidence="3 4">
    <name type="scientific">Blastopirellula marina</name>
    <dbReference type="NCBI Taxonomy" id="124"/>
    <lineage>
        <taxon>Bacteria</taxon>
        <taxon>Pseudomonadati</taxon>
        <taxon>Planctomycetota</taxon>
        <taxon>Planctomycetia</taxon>
        <taxon>Pirellulales</taxon>
        <taxon>Pirellulaceae</taxon>
        <taxon>Blastopirellula</taxon>
    </lineage>
</organism>
<feature type="region of interest" description="Disordered" evidence="1">
    <location>
        <begin position="447"/>
        <end position="469"/>
    </location>
</feature>
<evidence type="ECO:0000313" key="3">
    <source>
        <dbReference type="EMBL" id="PQO38877.1"/>
    </source>
</evidence>
<comment type="caution">
    <text evidence="3">The sequence shown here is derived from an EMBL/GenBank/DDBJ whole genome shotgun (WGS) entry which is preliminary data.</text>
</comment>
<evidence type="ECO:0000313" key="4">
    <source>
        <dbReference type="Proteomes" id="UP000240009"/>
    </source>
</evidence>
<dbReference type="PANTHER" id="PTHR37529:SF1">
    <property type="entry name" value="TRANSPOSASE INSG FOR INSERTION SEQUENCE ELEMENT IS4-RELATED"/>
    <property type="match status" value="1"/>
</dbReference>
<dbReference type="PANTHER" id="PTHR37529">
    <property type="entry name" value="TRANSPOSASE INSG FOR INSERTION SEQUENCE ELEMENT IS4-RELATED"/>
    <property type="match status" value="1"/>
</dbReference>
<dbReference type="SUPFAM" id="SSF53098">
    <property type="entry name" value="Ribonuclease H-like"/>
    <property type="match status" value="1"/>
</dbReference>
<dbReference type="NCBIfam" id="NF033592">
    <property type="entry name" value="transpos_IS4_1"/>
    <property type="match status" value="1"/>
</dbReference>
<evidence type="ECO:0000259" key="2">
    <source>
        <dbReference type="Pfam" id="PF01609"/>
    </source>
</evidence>
<accession>A0A2S8G365</accession>
<dbReference type="EMBL" id="PUIA01000016">
    <property type="protein sequence ID" value="PQO38877.1"/>
    <property type="molecule type" value="Genomic_DNA"/>
</dbReference>
<sequence>MELSHTHLWQGGLMMSFSNDGRFRQQVRFLQQQFAQDGELPFTDVLSEATISQALEALEIVWLDRIYTPLVTLWVFLGQALSQDHSCRAAVARLIAHRVSRGQRRCSAETSAYCQARKRLPEELFATVARKTGQALDDHADQRWLWKDRRVLAYDGSTVSMPDTADNQQAYPQPPQQAEGLGFPLARIAVFFSLSCGAAIDLAICSYSGKGHSELGMLRKLWEVLRPGDIMLADRYMCSWYEIFQLQQRGIDTVTRLHHCRKADFRRGKRLGKGDHLVEWSRPHIRKIDNRTRKGLPDQLTIRETRVLIQQPGFRSRSIIVVTTLLDAEEVTASDLADLYRARWNAELDLRSLKQTLQMDILRCKTPELVRKEIWTHILAYNLVRTVMAQAASKKNIQPRTISFKGTVQTLEAFQPAMATQGQQGLHRSHIYDQLLEAIVTHRVGDRPDRFEPRQRKRRQKKYDRMMKSRNEVKREILERLG</sequence>
<dbReference type="InterPro" id="IPR047952">
    <property type="entry name" value="Transpos_IS4"/>
</dbReference>
<dbReference type="Proteomes" id="UP000240009">
    <property type="component" value="Unassembled WGS sequence"/>
</dbReference>
<feature type="domain" description="Transposase IS4-like" evidence="2">
    <location>
        <begin position="146"/>
        <end position="383"/>
    </location>
</feature>
<name>A0A2S8G365_9BACT</name>
<protein>
    <submittedName>
        <fullName evidence="3">IS4 family transposase</fullName>
    </submittedName>
</protein>
<evidence type="ECO:0000256" key="1">
    <source>
        <dbReference type="SAM" id="MobiDB-lite"/>
    </source>
</evidence>
<dbReference type="InterPro" id="IPR012337">
    <property type="entry name" value="RNaseH-like_sf"/>
</dbReference>